<dbReference type="InterPro" id="IPR008259">
    <property type="entry name" value="FMN_hydac_DH_AS"/>
</dbReference>
<feature type="active site" description="Proton acceptor" evidence="7">
    <location>
        <position position="257"/>
    </location>
</feature>
<sequence length="367" mass="40079">MEKYVSLRDIEQAALALLSKTARDYYKSGATDEQTLAENKLAFQRLRIRPKCLVGVERCNLHTTVLGVDVSMPVGISPTAMQRMAHPDGELANVKAAQEEGTVFTLSTIATSSIEEVAEAAPLATKWFQLYIYNDREVTKKLVQRAVKAGFKAIVLTVDTPLFGLRRADIRNKFTLPSHLRLANFDGLLSTKIQSTDSGSGLNKYVEELFDKSLTWNEVKWLKSITTLPIIAKGVLRGDDAVKAVEAGCSAILVSNHGARQLDGVAASIEALPEIVEALKNYNVEVYLDGGVSTGTDVFKALALGAKMVFVGRPALWGLTVGGQAGVQRMLNIFRTELQYTLQIAGTPTIADITKDMVRHESSYCKL</sequence>
<dbReference type="GO" id="GO:0010181">
    <property type="term" value="F:FMN binding"/>
    <property type="evidence" value="ECO:0007669"/>
    <property type="project" value="InterPro"/>
</dbReference>
<dbReference type="Gene3D" id="3.20.20.70">
    <property type="entry name" value="Aldolase class I"/>
    <property type="match status" value="1"/>
</dbReference>
<dbReference type="OrthoDB" id="7102223at2759"/>
<dbReference type="EMBL" id="CADEBD010000303">
    <property type="protein sequence ID" value="CAB3237378.1"/>
    <property type="molecule type" value="Genomic_DNA"/>
</dbReference>
<comment type="cofactor">
    <cofactor evidence="1">
        <name>FMN</name>
        <dbReference type="ChEBI" id="CHEBI:58210"/>
    </cofactor>
</comment>
<accession>A0A8S0ZY50</accession>
<gene>
    <name evidence="10" type="ORF">APLA_LOCUS7857</name>
</gene>
<evidence type="ECO:0000256" key="3">
    <source>
        <dbReference type="ARBA" id="ARBA00023002"/>
    </source>
</evidence>
<dbReference type="PANTHER" id="PTHR10578:SF149">
    <property type="entry name" value="2-HYDROXYACID OXIDASE 2"/>
    <property type="match status" value="1"/>
</dbReference>
<feature type="binding site" evidence="8">
    <location>
        <position position="25"/>
    </location>
    <ligand>
        <name>glyoxylate</name>
        <dbReference type="ChEBI" id="CHEBI:36655"/>
    </ligand>
</feature>
<reference evidence="10 11" key="1">
    <citation type="submission" date="2020-04" db="EMBL/GenBank/DDBJ databases">
        <authorList>
            <person name="Wallbank WR R."/>
            <person name="Pardo Diaz C."/>
            <person name="Kozak K."/>
            <person name="Martin S."/>
            <person name="Jiggins C."/>
            <person name="Moest M."/>
            <person name="Warren A I."/>
            <person name="Byers J.R.P. K."/>
            <person name="Montejo-Kovacevich G."/>
            <person name="Yen C E."/>
        </authorList>
    </citation>
    <scope>NUCLEOTIDE SEQUENCE [LARGE SCALE GENOMIC DNA]</scope>
</reference>
<evidence type="ECO:0000256" key="4">
    <source>
        <dbReference type="ARBA" id="ARBA00024042"/>
    </source>
</evidence>
<dbReference type="InterPro" id="IPR012133">
    <property type="entry name" value="Alpha-hydoxy_acid_DH_FMN"/>
</dbReference>
<evidence type="ECO:0000256" key="6">
    <source>
        <dbReference type="ARBA" id="ARBA00029327"/>
    </source>
</evidence>
<comment type="catalytic activity">
    <reaction evidence="5">
        <text>a (2S)-2-hydroxycarboxylate + O2 = a 2-oxocarboxylate + H2O2</text>
        <dbReference type="Rhea" id="RHEA:16789"/>
        <dbReference type="ChEBI" id="CHEBI:15379"/>
        <dbReference type="ChEBI" id="CHEBI:16240"/>
        <dbReference type="ChEBI" id="CHEBI:35179"/>
        <dbReference type="ChEBI" id="CHEBI:58123"/>
        <dbReference type="EC" id="1.1.3.15"/>
    </reaction>
    <physiologicalReaction direction="left-to-right" evidence="5">
        <dbReference type="Rhea" id="RHEA:16790"/>
    </physiologicalReaction>
</comment>
<comment type="similarity">
    <text evidence="4">Belongs to the FMN-dependent alpha-hydroxy acid dehydrogenase family.</text>
</comment>
<dbReference type="CDD" id="cd02809">
    <property type="entry name" value="alpha_hydroxyacid_oxid_FMN"/>
    <property type="match status" value="1"/>
</dbReference>
<evidence type="ECO:0000256" key="8">
    <source>
        <dbReference type="PIRSR" id="PIRSR000138-2"/>
    </source>
</evidence>
<feature type="domain" description="FMN hydroxy acid dehydrogenase" evidence="9">
    <location>
        <begin position="1"/>
        <end position="363"/>
    </location>
</feature>
<evidence type="ECO:0000256" key="5">
    <source>
        <dbReference type="ARBA" id="ARBA00029325"/>
    </source>
</evidence>
<proteinExistence type="inferred from homology"/>
<comment type="catalytic activity">
    <reaction evidence="6">
        <text>2-hydroxyoctanoate + O2 = 2-oxooctanoate + H2O2</text>
        <dbReference type="Rhea" id="RHEA:67940"/>
        <dbReference type="ChEBI" id="CHEBI:15379"/>
        <dbReference type="ChEBI" id="CHEBI:16240"/>
        <dbReference type="ChEBI" id="CHEBI:133514"/>
        <dbReference type="ChEBI" id="CHEBI:176689"/>
    </reaction>
    <physiologicalReaction direction="left-to-right" evidence="6">
        <dbReference type="Rhea" id="RHEA:67941"/>
    </physiologicalReaction>
</comment>
<feature type="binding site" evidence="8">
    <location>
        <position position="260"/>
    </location>
    <ligand>
        <name>glyoxylate</name>
        <dbReference type="ChEBI" id="CHEBI:36655"/>
    </ligand>
</feature>
<feature type="binding site" evidence="8">
    <location>
        <position position="257"/>
    </location>
    <ligand>
        <name>glyoxylate</name>
        <dbReference type="ChEBI" id="CHEBI:36655"/>
    </ligand>
</feature>
<dbReference type="GO" id="GO:0005782">
    <property type="term" value="C:peroxisomal matrix"/>
    <property type="evidence" value="ECO:0007669"/>
    <property type="project" value="TreeGrafter"/>
</dbReference>
<evidence type="ECO:0000259" key="9">
    <source>
        <dbReference type="PROSITE" id="PS51349"/>
    </source>
</evidence>
<dbReference type="AlphaFoldDB" id="A0A8S0ZY50"/>
<dbReference type="SUPFAM" id="SSF51395">
    <property type="entry name" value="FMN-linked oxidoreductases"/>
    <property type="match status" value="1"/>
</dbReference>
<feature type="binding site" evidence="8">
    <location>
        <position position="233"/>
    </location>
    <ligand>
        <name>FMN</name>
        <dbReference type="ChEBI" id="CHEBI:58210"/>
    </ligand>
</feature>
<dbReference type="InterPro" id="IPR013785">
    <property type="entry name" value="Aldolase_TIM"/>
</dbReference>
<dbReference type="PIRSF" id="PIRSF000138">
    <property type="entry name" value="Al-hdrx_acd_dh"/>
    <property type="match status" value="1"/>
</dbReference>
<dbReference type="PANTHER" id="PTHR10578">
    <property type="entry name" value="S -2-HYDROXY-ACID OXIDASE-RELATED"/>
    <property type="match status" value="1"/>
</dbReference>
<evidence type="ECO:0000313" key="11">
    <source>
        <dbReference type="Proteomes" id="UP000494256"/>
    </source>
</evidence>
<evidence type="ECO:0000313" key="10">
    <source>
        <dbReference type="EMBL" id="CAB3237378.1"/>
    </source>
</evidence>
<feature type="binding site" evidence="8">
    <location>
        <position position="107"/>
    </location>
    <ligand>
        <name>FMN</name>
        <dbReference type="ChEBI" id="CHEBI:58210"/>
    </ligand>
</feature>
<feature type="binding site" evidence="8">
    <location>
        <begin position="312"/>
        <end position="313"/>
    </location>
    <ligand>
        <name>FMN</name>
        <dbReference type="ChEBI" id="CHEBI:58210"/>
    </ligand>
</feature>
<feature type="binding site" evidence="8">
    <location>
        <position position="166"/>
    </location>
    <ligand>
        <name>glyoxylate</name>
        <dbReference type="ChEBI" id="CHEBI:36655"/>
    </ligand>
</feature>
<dbReference type="GO" id="GO:0001561">
    <property type="term" value="P:fatty acid alpha-oxidation"/>
    <property type="evidence" value="ECO:0007669"/>
    <property type="project" value="TreeGrafter"/>
</dbReference>
<evidence type="ECO:0000256" key="1">
    <source>
        <dbReference type="ARBA" id="ARBA00001917"/>
    </source>
</evidence>
<dbReference type="EC" id="1.1.3.15" evidence="2"/>
<keyword evidence="3" id="KW-0560">Oxidoreductase</keyword>
<evidence type="ECO:0000256" key="2">
    <source>
        <dbReference type="ARBA" id="ARBA00013087"/>
    </source>
</evidence>
<feature type="binding site" evidence="8">
    <location>
        <begin position="78"/>
        <end position="80"/>
    </location>
    <ligand>
        <name>FMN</name>
        <dbReference type="ChEBI" id="CHEBI:58210"/>
    </ligand>
</feature>
<protein>
    <recommendedName>
        <fullName evidence="2">(S)-2-hydroxy-acid oxidase</fullName>
        <ecNumber evidence="2">1.1.3.15</ecNumber>
    </recommendedName>
</protein>
<feature type="binding site" evidence="8">
    <location>
        <position position="131"/>
    </location>
    <ligand>
        <name>glyoxylate</name>
        <dbReference type="ChEBI" id="CHEBI:36655"/>
    </ligand>
</feature>
<dbReference type="InterPro" id="IPR000262">
    <property type="entry name" value="FMN-dep_DH"/>
</dbReference>
<keyword evidence="8" id="KW-0288">FMN</keyword>
<feature type="binding site" evidence="8">
    <location>
        <position position="129"/>
    </location>
    <ligand>
        <name>FMN</name>
        <dbReference type="ChEBI" id="CHEBI:58210"/>
    </ligand>
</feature>
<feature type="binding site" evidence="8">
    <location>
        <position position="157"/>
    </location>
    <ligand>
        <name>FMN</name>
        <dbReference type="ChEBI" id="CHEBI:58210"/>
    </ligand>
</feature>
<name>A0A8S0ZY50_ARCPL</name>
<dbReference type="PROSITE" id="PS51349">
    <property type="entry name" value="FMN_HYDROXY_ACID_DH_2"/>
    <property type="match status" value="1"/>
</dbReference>
<dbReference type="InterPro" id="IPR037396">
    <property type="entry name" value="FMN_HAD"/>
</dbReference>
<dbReference type="FunFam" id="3.20.20.70:FF:000056">
    <property type="entry name" value="hydroxyacid oxidase 2"/>
    <property type="match status" value="1"/>
</dbReference>
<dbReference type="PROSITE" id="PS00557">
    <property type="entry name" value="FMN_HYDROXY_ACID_DH_1"/>
    <property type="match status" value="1"/>
</dbReference>
<feature type="binding site" evidence="8">
    <location>
        <position position="255"/>
    </location>
    <ligand>
        <name>FMN</name>
        <dbReference type="ChEBI" id="CHEBI:58210"/>
    </ligand>
</feature>
<evidence type="ECO:0000256" key="7">
    <source>
        <dbReference type="PIRSR" id="PIRSR000138-1"/>
    </source>
</evidence>
<keyword evidence="8" id="KW-0285">Flavoprotein</keyword>
<comment type="caution">
    <text evidence="10">The sequence shown here is derived from an EMBL/GenBank/DDBJ whole genome shotgun (WGS) entry which is preliminary data.</text>
</comment>
<dbReference type="Pfam" id="PF01070">
    <property type="entry name" value="FMN_dh"/>
    <property type="match status" value="1"/>
</dbReference>
<organism evidence="10 11">
    <name type="scientific">Arctia plantaginis</name>
    <name type="common">Wood tiger moth</name>
    <name type="synonym">Phalaena plantaginis</name>
    <dbReference type="NCBI Taxonomy" id="874455"/>
    <lineage>
        <taxon>Eukaryota</taxon>
        <taxon>Metazoa</taxon>
        <taxon>Ecdysozoa</taxon>
        <taxon>Arthropoda</taxon>
        <taxon>Hexapoda</taxon>
        <taxon>Insecta</taxon>
        <taxon>Pterygota</taxon>
        <taxon>Neoptera</taxon>
        <taxon>Endopterygota</taxon>
        <taxon>Lepidoptera</taxon>
        <taxon>Glossata</taxon>
        <taxon>Ditrysia</taxon>
        <taxon>Noctuoidea</taxon>
        <taxon>Erebidae</taxon>
        <taxon>Arctiinae</taxon>
        <taxon>Arctia</taxon>
    </lineage>
</organism>
<dbReference type="GO" id="GO:0003973">
    <property type="term" value="F:(S)-2-hydroxy-acid oxidase activity"/>
    <property type="evidence" value="ECO:0007669"/>
    <property type="project" value="UniProtKB-EC"/>
</dbReference>
<dbReference type="Proteomes" id="UP000494256">
    <property type="component" value="Unassembled WGS sequence"/>
</dbReference>